<accession>A0A2T3JLT0</accession>
<dbReference type="EMBL" id="PYMJ01000005">
    <property type="protein sequence ID" value="PSU49957.1"/>
    <property type="molecule type" value="Genomic_DNA"/>
</dbReference>
<gene>
    <name evidence="1" type="ORF">C9J12_07525</name>
</gene>
<dbReference type="Pfam" id="PF13692">
    <property type="entry name" value="Glyco_trans_1_4"/>
    <property type="match status" value="1"/>
</dbReference>
<organism evidence="1 2">
    <name type="scientific">Photobacterium frigidiphilum</name>
    <dbReference type="NCBI Taxonomy" id="264736"/>
    <lineage>
        <taxon>Bacteria</taxon>
        <taxon>Pseudomonadati</taxon>
        <taxon>Pseudomonadota</taxon>
        <taxon>Gammaproteobacteria</taxon>
        <taxon>Vibrionales</taxon>
        <taxon>Vibrionaceae</taxon>
        <taxon>Photobacterium</taxon>
    </lineage>
</organism>
<dbReference type="RefSeq" id="WP_107242137.1">
    <property type="nucleotide sequence ID" value="NZ_PYMJ01000005.1"/>
</dbReference>
<dbReference type="PANTHER" id="PTHR12526:SF630">
    <property type="entry name" value="GLYCOSYLTRANSFERASE"/>
    <property type="match status" value="1"/>
</dbReference>
<dbReference type="Gene3D" id="3.40.50.2000">
    <property type="entry name" value="Glycogen Phosphorylase B"/>
    <property type="match status" value="2"/>
</dbReference>
<keyword evidence="2" id="KW-1185">Reference proteome</keyword>
<dbReference type="OrthoDB" id="9768937at2"/>
<sequence>MIYLFIDSSGFGGIESHILQFALLVKQQNKDIEVLFVDHYPDHPLYQRLYANNIKYRFLSDIASSSFFSLLLSSDVVHAHGYKASLISRFYRLRYSFRAISSFHAGEKLSGKLASYEYLNRVTSFLSYNFAVSSRIKSTVPFRCHLLNNFIVQLPVFKMRSKHQVLQVAFVGRLSHEKGIDRYIELSDMLTSCQFHVFGDGDEQSRLINKKNIQWYGAVDAMDEYWSLIDVLVISSRAEGLPMAALEAMAHGVPVIATNVGDLSKLVASDWIVEESDWKNLSILIGKLNAYDNIAWRALSKDSHTRIVDGFSGESRWEQIEKAYQL</sequence>
<dbReference type="Proteomes" id="UP000240987">
    <property type="component" value="Unassembled WGS sequence"/>
</dbReference>
<protein>
    <submittedName>
        <fullName evidence="1">Glycosyl transferase family 1</fullName>
    </submittedName>
</protein>
<evidence type="ECO:0000313" key="1">
    <source>
        <dbReference type="EMBL" id="PSU49957.1"/>
    </source>
</evidence>
<comment type="caution">
    <text evidence="1">The sequence shown here is derived from an EMBL/GenBank/DDBJ whole genome shotgun (WGS) entry which is preliminary data.</text>
</comment>
<name>A0A2T3JLT0_9GAMM</name>
<dbReference type="SUPFAM" id="SSF53756">
    <property type="entry name" value="UDP-Glycosyltransferase/glycogen phosphorylase"/>
    <property type="match status" value="1"/>
</dbReference>
<keyword evidence="1" id="KW-0808">Transferase</keyword>
<dbReference type="GO" id="GO:0016740">
    <property type="term" value="F:transferase activity"/>
    <property type="evidence" value="ECO:0007669"/>
    <property type="project" value="UniProtKB-KW"/>
</dbReference>
<evidence type="ECO:0000313" key="2">
    <source>
        <dbReference type="Proteomes" id="UP000240987"/>
    </source>
</evidence>
<reference evidence="1 2" key="1">
    <citation type="submission" date="2018-01" db="EMBL/GenBank/DDBJ databases">
        <title>Whole genome sequencing of Histamine producing bacteria.</title>
        <authorList>
            <person name="Butler K."/>
        </authorList>
    </citation>
    <scope>NUCLEOTIDE SEQUENCE [LARGE SCALE GENOMIC DNA]</scope>
    <source>
        <strain evidence="1 2">JCM 12947</strain>
    </source>
</reference>
<dbReference type="AlphaFoldDB" id="A0A2T3JLT0"/>
<dbReference type="CDD" id="cd03801">
    <property type="entry name" value="GT4_PimA-like"/>
    <property type="match status" value="1"/>
</dbReference>
<dbReference type="PANTHER" id="PTHR12526">
    <property type="entry name" value="GLYCOSYLTRANSFERASE"/>
    <property type="match status" value="1"/>
</dbReference>
<proteinExistence type="predicted"/>